<dbReference type="PANTHER" id="PTHR39339:SF1">
    <property type="entry name" value="CHAD DOMAIN-CONTAINING PROTEIN"/>
    <property type="match status" value="1"/>
</dbReference>
<organism evidence="3 4">
    <name type="scientific">Stella humosa</name>
    <dbReference type="NCBI Taxonomy" id="94"/>
    <lineage>
        <taxon>Bacteria</taxon>
        <taxon>Pseudomonadati</taxon>
        <taxon>Pseudomonadota</taxon>
        <taxon>Alphaproteobacteria</taxon>
        <taxon>Rhodospirillales</taxon>
        <taxon>Stellaceae</taxon>
        <taxon>Stella</taxon>
    </lineage>
</organism>
<dbReference type="PROSITE" id="PS51708">
    <property type="entry name" value="CHAD"/>
    <property type="match status" value="1"/>
</dbReference>
<dbReference type="AlphaFoldDB" id="A0A3N1MD08"/>
<dbReference type="SMART" id="SM00880">
    <property type="entry name" value="CHAD"/>
    <property type="match status" value="1"/>
</dbReference>
<dbReference type="Proteomes" id="UP000278222">
    <property type="component" value="Unassembled WGS sequence"/>
</dbReference>
<name>A0A3N1MD08_9PROT</name>
<dbReference type="RefSeq" id="WP_170216322.1">
    <property type="nucleotide sequence ID" value="NZ_AP019700.1"/>
</dbReference>
<keyword evidence="4" id="KW-1185">Reference proteome</keyword>
<feature type="domain" description="CHAD" evidence="2">
    <location>
        <begin position="144"/>
        <end position="425"/>
    </location>
</feature>
<evidence type="ECO:0000313" key="4">
    <source>
        <dbReference type="Proteomes" id="UP000278222"/>
    </source>
</evidence>
<dbReference type="PANTHER" id="PTHR39339">
    <property type="entry name" value="SLR1444 PROTEIN"/>
    <property type="match status" value="1"/>
</dbReference>
<feature type="region of interest" description="Disordered" evidence="1">
    <location>
        <begin position="31"/>
        <end position="60"/>
    </location>
</feature>
<dbReference type="Pfam" id="PF05235">
    <property type="entry name" value="CHAD"/>
    <property type="match status" value="1"/>
</dbReference>
<evidence type="ECO:0000256" key="1">
    <source>
        <dbReference type="SAM" id="MobiDB-lite"/>
    </source>
</evidence>
<accession>A0A3N1MD08</accession>
<proteinExistence type="predicted"/>
<dbReference type="InterPro" id="IPR007899">
    <property type="entry name" value="CHAD_dom"/>
</dbReference>
<dbReference type="Gene3D" id="1.40.20.10">
    <property type="entry name" value="CHAD domain"/>
    <property type="match status" value="1"/>
</dbReference>
<reference evidence="3 4" key="1">
    <citation type="submission" date="2018-11" db="EMBL/GenBank/DDBJ databases">
        <title>Genomic Encyclopedia of Type Strains, Phase IV (KMG-IV): sequencing the most valuable type-strain genomes for metagenomic binning, comparative biology and taxonomic classification.</title>
        <authorList>
            <person name="Goeker M."/>
        </authorList>
    </citation>
    <scope>NUCLEOTIDE SEQUENCE [LARGE SCALE GENOMIC DNA]</scope>
    <source>
        <strain evidence="3 4">DSM 5900</strain>
    </source>
</reference>
<protein>
    <submittedName>
        <fullName evidence="3">CHAD domain-containing protein</fullName>
    </submittedName>
</protein>
<dbReference type="EMBL" id="RJKX01000011">
    <property type="protein sequence ID" value="ROQ01611.1"/>
    <property type="molecule type" value="Genomic_DNA"/>
</dbReference>
<comment type="caution">
    <text evidence="3">The sequence shown here is derived from an EMBL/GenBank/DDBJ whole genome shotgun (WGS) entry which is preliminary data.</text>
</comment>
<evidence type="ECO:0000313" key="3">
    <source>
        <dbReference type="EMBL" id="ROQ01611.1"/>
    </source>
</evidence>
<evidence type="ECO:0000259" key="2">
    <source>
        <dbReference type="PROSITE" id="PS51708"/>
    </source>
</evidence>
<dbReference type="InterPro" id="IPR038186">
    <property type="entry name" value="CHAD_dom_sf"/>
</dbReference>
<sequence>MPAARFRLVLAADGRRGGGRPVTLTALRGAVDATGPPPSPWVGYRRQPGESETSETATGRRRTFGEDATVAVETATWRLAGAEWRQRRIVLEGKVGSDSRLVTCAEALARSLPLRLTVDEAAAWRLAPDRPDAVRVVADDPGSAETAGAAFRLVGRAALRQVLGNLELASIANAPETIHQLRVGLRRLRAALQLFSDCLDEPARRAMGARLKAIDGPFAHLRDLDAFIDETLLPAVDATGSSDLAALLATARQARESADAGIAQALHDPQLNLAMLALVDWLEFGTAPCDGRGADQPVERFARRVLRRRRRQLFRSFDAAPPRTAEDWHRVRILAKKLRYATDAFAPLYARATTRPFRRALQEVQDSLGRYNDAAVADRLAAGLGQPTAAAMVAGWTARQRVEQVRRFGRAWKSLRKCPTFWQRD</sequence>
<gene>
    <name evidence="3" type="ORF">EDC65_0792</name>
</gene>